<gene>
    <name evidence="1" type="ORF">CWC22_005095</name>
</gene>
<dbReference type="Proteomes" id="UP000305729">
    <property type="component" value="Chromosome 1"/>
</dbReference>
<sequence>MKNIIFGSLALSLSVAAWADTTPQSKGNDGSPYVIYGGDQINNSDGFASLSIHIADTDAIDRDGCTTTDLNSGAGGDYIYLCADGNNNPSSPKVTQLKIFQSDSSAEDTDIVTACGGTGWIALVEDLNQGSGGDWIYLCYKTGSSNKITSIRTSNHSGKNTAMNHCKLNGHKVVKNTSSEAADLNSGAGGDYIFVCTK</sequence>
<dbReference type="EMBL" id="CP045429">
    <property type="protein sequence ID" value="QPB82395.1"/>
    <property type="molecule type" value="Genomic_DNA"/>
</dbReference>
<proteinExistence type="predicted"/>
<organism evidence="1 2">
    <name type="scientific">Pseudoalteromonas rubra</name>
    <dbReference type="NCBI Taxonomy" id="43658"/>
    <lineage>
        <taxon>Bacteria</taxon>
        <taxon>Pseudomonadati</taxon>
        <taxon>Pseudomonadota</taxon>
        <taxon>Gammaproteobacteria</taxon>
        <taxon>Alteromonadales</taxon>
        <taxon>Pseudoalteromonadaceae</taxon>
        <taxon>Pseudoalteromonas</taxon>
    </lineage>
</organism>
<dbReference type="AlphaFoldDB" id="A0A5S3UTF5"/>
<reference evidence="1 2" key="1">
    <citation type="submission" date="2019-10" db="EMBL/GenBank/DDBJ databases">
        <title>Pseudoalteromonas rubra S4059.</title>
        <authorList>
            <person name="Paulsen S."/>
            <person name="Wang X."/>
        </authorList>
    </citation>
    <scope>NUCLEOTIDE SEQUENCE [LARGE SCALE GENOMIC DNA]</scope>
    <source>
        <strain evidence="1 2">S4059</strain>
    </source>
</reference>
<accession>A0A5S3UTF5</accession>
<protein>
    <submittedName>
        <fullName evidence="1">Uncharacterized protein</fullName>
    </submittedName>
</protein>
<evidence type="ECO:0000313" key="2">
    <source>
        <dbReference type="Proteomes" id="UP000305729"/>
    </source>
</evidence>
<dbReference type="Gene3D" id="2.100.10.50">
    <property type="match status" value="1"/>
</dbReference>
<dbReference type="RefSeq" id="WP_138538908.1">
    <property type="nucleotide sequence ID" value="NZ_CP045429.1"/>
</dbReference>
<name>A0A5S3UTF5_9GAMM</name>
<evidence type="ECO:0000313" key="1">
    <source>
        <dbReference type="EMBL" id="QPB82395.1"/>
    </source>
</evidence>